<dbReference type="Pfam" id="PF04717">
    <property type="entry name" value="Phage_base_V"/>
    <property type="match status" value="1"/>
</dbReference>
<dbReference type="SUPFAM" id="SSF69255">
    <property type="entry name" value="gp5 N-terminal domain-like"/>
    <property type="match status" value="1"/>
</dbReference>
<dbReference type="Gene3D" id="2.40.50.230">
    <property type="entry name" value="Gp5 N-terminal domain"/>
    <property type="match status" value="1"/>
</dbReference>
<dbReference type="Pfam" id="PF18946">
    <property type="entry name" value="Apex"/>
    <property type="match status" value="1"/>
</dbReference>
<feature type="region of interest" description="Disordered" evidence="1">
    <location>
        <begin position="188"/>
        <end position="217"/>
    </location>
</feature>
<protein>
    <submittedName>
        <fullName evidence="3">Baseplate assembly protein</fullName>
    </submittedName>
</protein>
<accession>A0A837LF00</accession>
<dbReference type="EMBL" id="LEDI01000020">
    <property type="protein sequence ID" value="KLQ03817.1"/>
    <property type="molecule type" value="Genomic_DNA"/>
</dbReference>
<gene>
    <name evidence="3" type="ORF">ABF77_11515</name>
</gene>
<dbReference type="Proteomes" id="UP000036013">
    <property type="component" value="Unassembled WGS sequence"/>
</dbReference>
<evidence type="ECO:0000313" key="3">
    <source>
        <dbReference type="EMBL" id="KLQ03817.1"/>
    </source>
</evidence>
<comment type="caution">
    <text evidence="3">The sequence shown here is derived from an EMBL/GenBank/DDBJ whole genome shotgun (WGS) entry which is preliminary data.</text>
</comment>
<dbReference type="RefSeq" id="WP_047748176.1">
    <property type="nucleotide sequence ID" value="NZ_LEDI01000020.1"/>
</dbReference>
<feature type="compositionally biased region" description="Polar residues" evidence="1">
    <location>
        <begin position="201"/>
        <end position="217"/>
    </location>
</feature>
<evidence type="ECO:0000313" key="4">
    <source>
        <dbReference type="Proteomes" id="UP000036013"/>
    </source>
</evidence>
<feature type="domain" description="Gp5/Type VI secretion system Vgr protein OB-fold" evidence="2">
    <location>
        <begin position="24"/>
        <end position="92"/>
    </location>
</feature>
<dbReference type="InterPro" id="IPR037026">
    <property type="entry name" value="Vgr_OB-fold_dom_sf"/>
</dbReference>
<dbReference type="AlphaFoldDB" id="A0A837LF00"/>
<dbReference type="InterPro" id="IPR006531">
    <property type="entry name" value="Gp5/Vgr_OB"/>
</dbReference>
<dbReference type="InterPro" id="IPR044033">
    <property type="entry name" value="GpV-like_apex"/>
</dbReference>
<proteinExistence type="predicted"/>
<reference evidence="3 4" key="1">
    <citation type="submission" date="2015-06" db="EMBL/GenBank/DDBJ databases">
        <authorList>
            <person name="Adams M."/>
            <person name="Sutton G."/>
            <person name="Nelson K."/>
            <person name="Bonomo R."/>
            <person name="McCorrison J."/>
            <person name="Sanka R."/>
            <person name="Brinkac L."/>
            <person name="Nierman W."/>
        </authorList>
    </citation>
    <scope>NUCLEOTIDE SEQUENCE [LARGE SCALE GENOMIC DNA]</scope>
    <source>
        <strain evidence="3 4">GN02692</strain>
    </source>
</reference>
<evidence type="ECO:0000259" key="2">
    <source>
        <dbReference type="Pfam" id="PF04717"/>
    </source>
</evidence>
<evidence type="ECO:0000256" key="1">
    <source>
        <dbReference type="SAM" id="MobiDB-lite"/>
    </source>
</evidence>
<sequence length="217" mass="22458">MNQLNNLIAMRAQQAFAGFSGTRQGVITAYDPKEYAIKASLQPTGEETGWIPLGTPWAGNGWGFAAGPMIGAEVQIDFDSGTIGVGMAGGQFYNNEDRSPGPPSGELWIVHQSGSMLKFLNSGKVVIQDSAGTSINLNGDGSRTDSASGAVTQTASGGMTIVANIQNNGNFQSSGFIKDQNGAHGSLGDLRIKYNGHKHSGVQTGSGTTNTTDSPTS</sequence>
<organism evidence="3 4">
    <name type="scientific">Enterobacter roggenkampii</name>
    <dbReference type="NCBI Taxonomy" id="1812935"/>
    <lineage>
        <taxon>Bacteria</taxon>
        <taxon>Pseudomonadati</taxon>
        <taxon>Pseudomonadota</taxon>
        <taxon>Gammaproteobacteria</taxon>
        <taxon>Enterobacterales</taxon>
        <taxon>Enterobacteriaceae</taxon>
        <taxon>Enterobacter</taxon>
        <taxon>Enterobacter cloacae complex</taxon>
    </lineage>
</organism>
<name>A0A837LF00_9ENTR</name>